<dbReference type="EMBL" id="JAGKQH010000020">
    <property type="protein sequence ID" value="KAG6571224.1"/>
    <property type="molecule type" value="Genomic_DNA"/>
</dbReference>
<sequence>MNLIQKDSNPCWLVLDSIRTLRSKVVLRGSSDWESKLWALKINPKIEWKLAPLRIELPAEASRETARAGRRCWPRFAWGFSQTELTPERFRDS</sequence>
<evidence type="ECO:0000313" key="1">
    <source>
        <dbReference type="EMBL" id="KAG6571224.1"/>
    </source>
</evidence>
<feature type="non-terminal residue" evidence="1">
    <location>
        <position position="1"/>
    </location>
</feature>
<proteinExistence type="predicted"/>
<protein>
    <submittedName>
        <fullName evidence="1">Uncharacterized protein</fullName>
    </submittedName>
</protein>
<gene>
    <name evidence="1" type="ORF">SDJN03_30139</name>
</gene>
<name>A0AAV6LVD1_9ROSI</name>
<organism evidence="1 2">
    <name type="scientific">Cucurbita argyrosperma subsp. sororia</name>
    <dbReference type="NCBI Taxonomy" id="37648"/>
    <lineage>
        <taxon>Eukaryota</taxon>
        <taxon>Viridiplantae</taxon>
        <taxon>Streptophyta</taxon>
        <taxon>Embryophyta</taxon>
        <taxon>Tracheophyta</taxon>
        <taxon>Spermatophyta</taxon>
        <taxon>Magnoliopsida</taxon>
        <taxon>eudicotyledons</taxon>
        <taxon>Gunneridae</taxon>
        <taxon>Pentapetalae</taxon>
        <taxon>rosids</taxon>
        <taxon>fabids</taxon>
        <taxon>Cucurbitales</taxon>
        <taxon>Cucurbitaceae</taxon>
        <taxon>Cucurbiteae</taxon>
        <taxon>Cucurbita</taxon>
    </lineage>
</organism>
<reference evidence="1 2" key="1">
    <citation type="journal article" date="2021" name="Hortic Res">
        <title>The domestication of Cucurbita argyrosperma as revealed by the genome of its wild relative.</title>
        <authorList>
            <person name="Barrera-Redondo J."/>
            <person name="Sanchez-de la Vega G."/>
            <person name="Aguirre-Liguori J.A."/>
            <person name="Castellanos-Morales G."/>
            <person name="Gutierrez-Guerrero Y.T."/>
            <person name="Aguirre-Dugua X."/>
            <person name="Aguirre-Planter E."/>
            <person name="Tenaillon M.I."/>
            <person name="Lira-Saade R."/>
            <person name="Eguiarte L.E."/>
        </authorList>
    </citation>
    <scope>NUCLEOTIDE SEQUENCE [LARGE SCALE GENOMIC DNA]</scope>
    <source>
        <strain evidence="1">JBR-2021</strain>
    </source>
</reference>
<keyword evidence="2" id="KW-1185">Reference proteome</keyword>
<dbReference type="AlphaFoldDB" id="A0AAV6LVD1"/>
<comment type="caution">
    <text evidence="1">The sequence shown here is derived from an EMBL/GenBank/DDBJ whole genome shotgun (WGS) entry which is preliminary data.</text>
</comment>
<evidence type="ECO:0000313" key="2">
    <source>
        <dbReference type="Proteomes" id="UP000685013"/>
    </source>
</evidence>
<dbReference type="Proteomes" id="UP000685013">
    <property type="component" value="Chromosome 20"/>
</dbReference>
<accession>A0AAV6LVD1</accession>